<dbReference type="SMART" id="SM00733">
    <property type="entry name" value="Mterf"/>
    <property type="match status" value="2"/>
</dbReference>
<dbReference type="GO" id="GO:0006353">
    <property type="term" value="P:DNA-templated transcription termination"/>
    <property type="evidence" value="ECO:0007669"/>
    <property type="project" value="UniProtKB-KW"/>
</dbReference>
<dbReference type="PANTHER" id="PTHR13068">
    <property type="entry name" value="CGI-12 PROTEIN-RELATED"/>
    <property type="match status" value="1"/>
</dbReference>
<dbReference type="Gene3D" id="1.25.70.10">
    <property type="entry name" value="Transcription termination factor 3, mitochondrial"/>
    <property type="match status" value="1"/>
</dbReference>
<evidence type="ECO:0000313" key="4">
    <source>
        <dbReference type="EMBL" id="JAD89016.1"/>
    </source>
</evidence>
<evidence type="ECO:0000256" key="3">
    <source>
        <dbReference type="ARBA" id="ARBA00022946"/>
    </source>
</evidence>
<reference evidence="4" key="2">
    <citation type="journal article" date="2015" name="Data Brief">
        <title>Shoot transcriptome of the giant reed, Arundo donax.</title>
        <authorList>
            <person name="Barrero R.A."/>
            <person name="Guerrero F.D."/>
            <person name="Moolhuijzen P."/>
            <person name="Goolsby J.A."/>
            <person name="Tidwell J."/>
            <person name="Bellgard S.E."/>
            <person name="Bellgard M.I."/>
        </authorList>
    </citation>
    <scope>NUCLEOTIDE SEQUENCE</scope>
    <source>
        <tissue evidence="4">Shoot tissue taken approximately 20 cm above the soil surface</tissue>
    </source>
</reference>
<accession>A0A0A9DMK5</accession>
<dbReference type="InterPro" id="IPR003690">
    <property type="entry name" value="MTERF"/>
</dbReference>
<dbReference type="GO" id="GO:0003676">
    <property type="term" value="F:nucleic acid binding"/>
    <property type="evidence" value="ECO:0007669"/>
    <property type="project" value="InterPro"/>
</dbReference>
<dbReference type="AlphaFoldDB" id="A0A0A9DMK5"/>
<dbReference type="FunFam" id="1.25.70.10:FF:000001">
    <property type="entry name" value="Mitochondrial transcription termination factor-like"/>
    <property type="match status" value="1"/>
</dbReference>
<keyword evidence="3" id="KW-0809">Transit peptide</keyword>
<keyword evidence="2" id="KW-0806">Transcription termination</keyword>
<sequence length="213" mass="24273">MDLDRVARPNVAFLRQCGVNPSEVAGTNLYSTRLFTVKPELLREAAERVEELGVERGARIFRRALVLVAFTSKEVVDIRVHLLRKLGFSQDDVLGIARKAPLVLGLSEQKVQRNVDFLMKDVGLEVPYIARRPALFMYSVERRLSPPHWLLKVLREKELLKGEPDYYVTASMSKKAFVQKFVLPYKDHVPGLVDGYASKYAGKTMDRVAWPDE</sequence>
<proteinExistence type="inferred from homology"/>
<dbReference type="EMBL" id="GBRH01208879">
    <property type="protein sequence ID" value="JAD89016.1"/>
    <property type="molecule type" value="Transcribed_RNA"/>
</dbReference>
<comment type="similarity">
    <text evidence="1">Belongs to the mTERF family.</text>
</comment>
<dbReference type="InterPro" id="IPR038538">
    <property type="entry name" value="MTERF_sf"/>
</dbReference>
<organism evidence="4">
    <name type="scientific">Arundo donax</name>
    <name type="common">Giant reed</name>
    <name type="synonym">Donax arundinaceus</name>
    <dbReference type="NCBI Taxonomy" id="35708"/>
    <lineage>
        <taxon>Eukaryota</taxon>
        <taxon>Viridiplantae</taxon>
        <taxon>Streptophyta</taxon>
        <taxon>Embryophyta</taxon>
        <taxon>Tracheophyta</taxon>
        <taxon>Spermatophyta</taxon>
        <taxon>Magnoliopsida</taxon>
        <taxon>Liliopsida</taxon>
        <taxon>Poales</taxon>
        <taxon>Poaceae</taxon>
        <taxon>PACMAD clade</taxon>
        <taxon>Arundinoideae</taxon>
        <taxon>Arundineae</taxon>
        <taxon>Arundo</taxon>
    </lineage>
</organism>
<protein>
    <submittedName>
        <fullName evidence="4">Uncharacterized protein</fullName>
    </submittedName>
</protein>
<name>A0A0A9DMK5_ARUDO</name>
<evidence type="ECO:0000256" key="2">
    <source>
        <dbReference type="ARBA" id="ARBA00022472"/>
    </source>
</evidence>
<keyword evidence="2" id="KW-0805">Transcription regulation</keyword>
<evidence type="ECO:0000256" key="1">
    <source>
        <dbReference type="ARBA" id="ARBA00007692"/>
    </source>
</evidence>
<dbReference type="Pfam" id="PF02536">
    <property type="entry name" value="mTERF"/>
    <property type="match status" value="1"/>
</dbReference>
<reference evidence="4" key="1">
    <citation type="submission" date="2014-09" db="EMBL/GenBank/DDBJ databases">
        <authorList>
            <person name="Magalhaes I.L.F."/>
            <person name="Oliveira U."/>
            <person name="Santos F.R."/>
            <person name="Vidigal T.H.D.A."/>
            <person name="Brescovit A.D."/>
            <person name="Santos A.J."/>
        </authorList>
    </citation>
    <scope>NUCLEOTIDE SEQUENCE</scope>
    <source>
        <tissue evidence="4">Shoot tissue taken approximately 20 cm above the soil surface</tissue>
    </source>
</reference>
<dbReference type="PANTHER" id="PTHR13068:SF83">
    <property type="entry name" value="OS06G0224500 PROTEIN"/>
    <property type="match status" value="1"/>
</dbReference>
<keyword evidence="2" id="KW-0804">Transcription</keyword>